<feature type="transmembrane region" description="Helical" evidence="5">
    <location>
        <begin position="380"/>
        <end position="404"/>
    </location>
</feature>
<evidence type="ECO:0000259" key="7">
    <source>
        <dbReference type="PROSITE" id="PS50835"/>
    </source>
</evidence>
<dbReference type="InterPro" id="IPR003599">
    <property type="entry name" value="Ig_sub"/>
</dbReference>
<feature type="domain" description="Ig-like" evidence="7">
    <location>
        <begin position="260"/>
        <end position="358"/>
    </location>
</feature>
<accession>A0ABD1F027</accession>
<dbReference type="PROSITE" id="PS50835">
    <property type="entry name" value="IG_LIKE"/>
    <property type="match status" value="1"/>
</dbReference>
<dbReference type="PANTHER" id="PTHR24369">
    <property type="entry name" value="ANTIGEN BSP, PUTATIVE-RELATED"/>
    <property type="match status" value="1"/>
</dbReference>
<dbReference type="PANTHER" id="PTHR24369:SF210">
    <property type="entry name" value="CHAOPTIN-RELATED"/>
    <property type="match status" value="1"/>
</dbReference>
<sequence>MTVPLPVYYVIPLLLTIALSTACPHSCICKWRNGKQSVECLGQSLLIIPEGIDVATQVLDASGNNLRYIEQDKFLNMGLINLQKLFLNRCEIRLVYRNAFKGLTNLVELDLSENMLEIVPSEALLNCQSLMRLSLSKNPITTLERLAFNHLNFLTTLDLSGCKISEMNEAAFTSLHSLEWIDLSGNKIRSLPGMRLFPNRLKGVQLQNNPWTCDCNIRTFHNWLKRDIIPVLIQPECNEPEQFIGRQIKKLNEEEFHCAPEMSPSSFYFETEVGKNITLLCQVKSVSPAKIRWGFQGQILSNNTEPIPGEHLVYFMEKGSEIKESRLFIYNLNLESNGTFYCLAENSAGVASANYTIMIILKQVPIRFEKEDFTGFPSDLFSILLALGLIMLSLCLVALFMAVLKYRPKSNKIEEEMGDVQNVHQFERNENNVRPTKSILKYSSDQKSFSLPRINDEPDIELSKKNPDIIRGIKGNSKGKFNNSVSISNDFKQKLMEFEGYGRSFVPGTSVSSIQPLPIVTPQINSRVSNKQYTEPYLKPTLAGKHRPVSAPTFERYVEGYRVSRDGIEGASFGKHISLSEKCSPNFGKRIINVMPQTRFDDVQL</sequence>
<dbReference type="InterPro" id="IPR032675">
    <property type="entry name" value="LRR_dom_sf"/>
</dbReference>
<keyword evidence="2 6" id="KW-0732">Signal</keyword>
<dbReference type="SMART" id="SM00408">
    <property type="entry name" value="IGc2"/>
    <property type="match status" value="1"/>
</dbReference>
<keyword evidence="1" id="KW-0433">Leucine-rich repeat</keyword>
<dbReference type="InterPro" id="IPR013783">
    <property type="entry name" value="Ig-like_fold"/>
</dbReference>
<organism evidence="8 9">
    <name type="scientific">Hypothenemus hampei</name>
    <name type="common">Coffee berry borer</name>
    <dbReference type="NCBI Taxonomy" id="57062"/>
    <lineage>
        <taxon>Eukaryota</taxon>
        <taxon>Metazoa</taxon>
        <taxon>Ecdysozoa</taxon>
        <taxon>Arthropoda</taxon>
        <taxon>Hexapoda</taxon>
        <taxon>Insecta</taxon>
        <taxon>Pterygota</taxon>
        <taxon>Neoptera</taxon>
        <taxon>Endopterygota</taxon>
        <taxon>Coleoptera</taxon>
        <taxon>Polyphaga</taxon>
        <taxon>Cucujiformia</taxon>
        <taxon>Curculionidae</taxon>
        <taxon>Scolytinae</taxon>
        <taxon>Hypothenemus</taxon>
    </lineage>
</organism>
<gene>
    <name evidence="8" type="ORF">ABEB36_005973</name>
</gene>
<dbReference type="SUPFAM" id="SSF48726">
    <property type="entry name" value="Immunoglobulin"/>
    <property type="match status" value="1"/>
</dbReference>
<keyword evidence="9" id="KW-1185">Reference proteome</keyword>
<dbReference type="InterPro" id="IPR050541">
    <property type="entry name" value="LRR_TM_domain-containing"/>
</dbReference>
<dbReference type="FunFam" id="3.80.10.10:FF:000082">
    <property type="entry name" value="Leucine-rich repeat-containing 24"/>
    <property type="match status" value="1"/>
</dbReference>
<dbReference type="Pfam" id="PF13927">
    <property type="entry name" value="Ig_3"/>
    <property type="match status" value="1"/>
</dbReference>
<keyword evidence="4" id="KW-1015">Disulfide bond</keyword>
<feature type="chain" id="PRO_5044740478" description="Ig-like domain-containing protein" evidence="6">
    <location>
        <begin position="23"/>
        <end position="605"/>
    </location>
</feature>
<evidence type="ECO:0000256" key="2">
    <source>
        <dbReference type="ARBA" id="ARBA00022729"/>
    </source>
</evidence>
<keyword evidence="5" id="KW-1133">Transmembrane helix</keyword>
<dbReference type="InterPro" id="IPR000483">
    <property type="entry name" value="Cys-rich_flank_reg_C"/>
</dbReference>
<evidence type="ECO:0000256" key="3">
    <source>
        <dbReference type="ARBA" id="ARBA00022737"/>
    </source>
</evidence>
<dbReference type="Pfam" id="PF13855">
    <property type="entry name" value="LRR_8"/>
    <property type="match status" value="2"/>
</dbReference>
<evidence type="ECO:0000256" key="5">
    <source>
        <dbReference type="SAM" id="Phobius"/>
    </source>
</evidence>
<dbReference type="Gene3D" id="3.80.10.10">
    <property type="entry name" value="Ribonuclease Inhibitor"/>
    <property type="match status" value="2"/>
</dbReference>
<dbReference type="SMART" id="SM00409">
    <property type="entry name" value="IG"/>
    <property type="match status" value="1"/>
</dbReference>
<evidence type="ECO:0000313" key="8">
    <source>
        <dbReference type="EMBL" id="KAL1506648.1"/>
    </source>
</evidence>
<dbReference type="InterPro" id="IPR001611">
    <property type="entry name" value="Leu-rich_rpt"/>
</dbReference>
<dbReference type="SUPFAM" id="SSF52058">
    <property type="entry name" value="L domain-like"/>
    <property type="match status" value="1"/>
</dbReference>
<dbReference type="Proteomes" id="UP001566132">
    <property type="component" value="Unassembled WGS sequence"/>
</dbReference>
<evidence type="ECO:0000256" key="6">
    <source>
        <dbReference type="SAM" id="SignalP"/>
    </source>
</evidence>
<dbReference type="InterPro" id="IPR036179">
    <property type="entry name" value="Ig-like_dom_sf"/>
</dbReference>
<dbReference type="InterPro" id="IPR003591">
    <property type="entry name" value="Leu-rich_rpt_typical-subtyp"/>
</dbReference>
<evidence type="ECO:0000313" key="9">
    <source>
        <dbReference type="Proteomes" id="UP001566132"/>
    </source>
</evidence>
<protein>
    <recommendedName>
        <fullName evidence="7">Ig-like domain-containing protein</fullName>
    </recommendedName>
</protein>
<keyword evidence="3" id="KW-0677">Repeat</keyword>
<reference evidence="8 9" key="1">
    <citation type="submission" date="2024-05" db="EMBL/GenBank/DDBJ databases">
        <title>Genetic variation in Jamaican populations of the coffee berry borer (Hypothenemus hampei).</title>
        <authorList>
            <person name="Errbii M."/>
            <person name="Myrie A."/>
        </authorList>
    </citation>
    <scope>NUCLEOTIDE SEQUENCE [LARGE SCALE GENOMIC DNA]</scope>
    <source>
        <strain evidence="8">JA-Hopewell-2020-01-JO</strain>
        <tissue evidence="8">Whole body</tissue>
    </source>
</reference>
<dbReference type="Gene3D" id="2.60.40.10">
    <property type="entry name" value="Immunoglobulins"/>
    <property type="match status" value="1"/>
</dbReference>
<dbReference type="SMART" id="SM00369">
    <property type="entry name" value="LRR_TYP"/>
    <property type="match status" value="5"/>
</dbReference>
<dbReference type="GO" id="GO:0071944">
    <property type="term" value="C:cell periphery"/>
    <property type="evidence" value="ECO:0007669"/>
    <property type="project" value="UniProtKB-ARBA"/>
</dbReference>
<dbReference type="SMART" id="SM00082">
    <property type="entry name" value="LRRCT"/>
    <property type="match status" value="1"/>
</dbReference>
<keyword evidence="5" id="KW-0812">Transmembrane</keyword>
<proteinExistence type="predicted"/>
<dbReference type="AlphaFoldDB" id="A0ABD1F027"/>
<name>A0ABD1F027_HYPHA</name>
<dbReference type="InterPro" id="IPR007110">
    <property type="entry name" value="Ig-like_dom"/>
</dbReference>
<evidence type="ECO:0000256" key="4">
    <source>
        <dbReference type="ARBA" id="ARBA00023157"/>
    </source>
</evidence>
<dbReference type="EMBL" id="JBDJPC010000004">
    <property type="protein sequence ID" value="KAL1506648.1"/>
    <property type="molecule type" value="Genomic_DNA"/>
</dbReference>
<dbReference type="InterPro" id="IPR003598">
    <property type="entry name" value="Ig_sub2"/>
</dbReference>
<comment type="caution">
    <text evidence="8">The sequence shown here is derived from an EMBL/GenBank/DDBJ whole genome shotgun (WGS) entry which is preliminary data.</text>
</comment>
<feature type="signal peptide" evidence="6">
    <location>
        <begin position="1"/>
        <end position="22"/>
    </location>
</feature>
<evidence type="ECO:0000256" key="1">
    <source>
        <dbReference type="ARBA" id="ARBA00022614"/>
    </source>
</evidence>
<dbReference type="PROSITE" id="PS51450">
    <property type="entry name" value="LRR"/>
    <property type="match status" value="3"/>
</dbReference>
<keyword evidence="5" id="KW-0472">Membrane</keyword>